<comment type="caution">
    <text evidence="1">The sequence shown here is derived from an EMBL/GenBank/DDBJ whole genome shotgun (WGS) entry which is preliminary data.</text>
</comment>
<evidence type="ECO:0000313" key="1">
    <source>
        <dbReference type="EMBL" id="PXV68108.1"/>
    </source>
</evidence>
<reference evidence="1 2" key="1">
    <citation type="submission" date="2018-03" db="EMBL/GenBank/DDBJ databases">
        <title>Genomic Encyclopedia of Archaeal and Bacterial Type Strains, Phase II (KMG-II): from individual species to whole genera.</title>
        <authorList>
            <person name="Goeker M."/>
        </authorList>
    </citation>
    <scope>NUCLEOTIDE SEQUENCE [LARGE SCALE GENOMIC DNA]</scope>
    <source>
        <strain evidence="1 2">DSM 100214</strain>
    </source>
</reference>
<keyword evidence="1" id="KW-0238">DNA-binding</keyword>
<keyword evidence="2" id="KW-1185">Reference proteome</keyword>
<dbReference type="EMBL" id="QICL01000002">
    <property type="protein sequence ID" value="PXV68108.1"/>
    <property type="molecule type" value="Genomic_DNA"/>
</dbReference>
<name>A0A2V3PVJ0_9BACT</name>
<proteinExistence type="predicted"/>
<protein>
    <submittedName>
        <fullName evidence="1">Putative DNA-binding protein (MmcQ/YjbR family)</fullName>
    </submittedName>
</protein>
<evidence type="ECO:0000313" key="2">
    <source>
        <dbReference type="Proteomes" id="UP000247973"/>
    </source>
</evidence>
<dbReference type="RefSeq" id="WP_110309396.1">
    <property type="nucleotide sequence ID" value="NZ_QICL01000002.1"/>
</dbReference>
<dbReference type="PANTHER" id="PTHR35145:SF1">
    <property type="entry name" value="CYTOPLASMIC PROTEIN"/>
    <property type="match status" value="1"/>
</dbReference>
<dbReference type="Proteomes" id="UP000247973">
    <property type="component" value="Unassembled WGS sequence"/>
</dbReference>
<dbReference type="Gene3D" id="3.90.1150.30">
    <property type="match status" value="1"/>
</dbReference>
<dbReference type="InterPro" id="IPR038056">
    <property type="entry name" value="YjbR-like_sf"/>
</dbReference>
<dbReference type="GO" id="GO:0003677">
    <property type="term" value="F:DNA binding"/>
    <property type="evidence" value="ECO:0007669"/>
    <property type="project" value="UniProtKB-KW"/>
</dbReference>
<gene>
    <name evidence="1" type="ORF">CLV62_102140</name>
</gene>
<organism evidence="1 2">
    <name type="scientific">Dysgonomonas alginatilytica</name>
    <dbReference type="NCBI Taxonomy" id="1605892"/>
    <lineage>
        <taxon>Bacteria</taxon>
        <taxon>Pseudomonadati</taxon>
        <taxon>Bacteroidota</taxon>
        <taxon>Bacteroidia</taxon>
        <taxon>Bacteroidales</taxon>
        <taxon>Dysgonomonadaceae</taxon>
        <taxon>Dysgonomonas</taxon>
    </lineage>
</organism>
<dbReference type="PANTHER" id="PTHR35145">
    <property type="entry name" value="CYTOPLASMIC PROTEIN-RELATED"/>
    <property type="match status" value="1"/>
</dbReference>
<dbReference type="OrthoDB" id="9789813at2"/>
<dbReference type="InterPro" id="IPR007351">
    <property type="entry name" value="YjbR"/>
</dbReference>
<dbReference type="AlphaFoldDB" id="A0A2V3PVJ0"/>
<dbReference type="InterPro" id="IPR058532">
    <property type="entry name" value="YjbR/MT2646/Rv2570-like"/>
</dbReference>
<dbReference type="Pfam" id="PF04237">
    <property type="entry name" value="YjbR"/>
    <property type="match status" value="1"/>
</dbReference>
<accession>A0A2V3PVJ0</accession>
<sequence length="126" mass="14829">MNIEDLREFCLSVKGASESFPFFDDRILVFKVMDKMFAYVNIEPKDAQFRVSMKCFPERSVELREKYEGVVNGQHTKTLTWNSIYLESDVPDDLIKELIMHSVEEVIKKLPKKRQAEYAVMEDKNI</sequence>
<dbReference type="SUPFAM" id="SSF142906">
    <property type="entry name" value="YjbR-like"/>
    <property type="match status" value="1"/>
</dbReference>